<gene>
    <name evidence="9" type="ORF">PPYR_15223</name>
</gene>
<organism evidence="9 10">
    <name type="scientific">Photinus pyralis</name>
    <name type="common">Common eastern firefly</name>
    <name type="synonym">Lampyris pyralis</name>
    <dbReference type="NCBI Taxonomy" id="7054"/>
    <lineage>
        <taxon>Eukaryota</taxon>
        <taxon>Metazoa</taxon>
        <taxon>Ecdysozoa</taxon>
        <taxon>Arthropoda</taxon>
        <taxon>Hexapoda</taxon>
        <taxon>Insecta</taxon>
        <taxon>Pterygota</taxon>
        <taxon>Neoptera</taxon>
        <taxon>Endopterygota</taxon>
        <taxon>Coleoptera</taxon>
        <taxon>Polyphaga</taxon>
        <taxon>Elateriformia</taxon>
        <taxon>Elateroidea</taxon>
        <taxon>Lampyridae</taxon>
        <taxon>Lampyrinae</taxon>
        <taxon>Photinus</taxon>
    </lineage>
</organism>
<dbReference type="GO" id="GO:0015918">
    <property type="term" value="P:sterol transport"/>
    <property type="evidence" value="ECO:0007669"/>
    <property type="project" value="InterPro"/>
</dbReference>
<evidence type="ECO:0000259" key="8">
    <source>
        <dbReference type="SMART" id="SM00737"/>
    </source>
</evidence>
<reference evidence="9 10" key="1">
    <citation type="journal article" date="2018" name="Elife">
        <title>Firefly genomes illuminate parallel origins of bioluminescence in beetles.</title>
        <authorList>
            <person name="Fallon T.R."/>
            <person name="Lower S.E."/>
            <person name="Chang C.H."/>
            <person name="Bessho-Uehara M."/>
            <person name="Martin G.J."/>
            <person name="Bewick A.J."/>
            <person name="Behringer M."/>
            <person name="Debat H.J."/>
            <person name="Wong I."/>
            <person name="Day J.C."/>
            <person name="Suvorov A."/>
            <person name="Silva C.J."/>
            <person name="Stanger-Hall K.F."/>
            <person name="Hall D.W."/>
            <person name="Schmitz R.J."/>
            <person name="Nelson D.R."/>
            <person name="Lewis S.M."/>
            <person name="Shigenobu S."/>
            <person name="Bybee S.M."/>
            <person name="Larracuente A.M."/>
            <person name="Oba Y."/>
            <person name="Weng J.K."/>
        </authorList>
    </citation>
    <scope>NUCLEOTIDE SEQUENCE [LARGE SCALE GENOMIC DNA]</scope>
    <source>
        <strain evidence="9">1611_PpyrPB1</strain>
        <tissue evidence="9">Whole body</tissue>
    </source>
</reference>
<dbReference type="SMART" id="SM00737">
    <property type="entry name" value="ML"/>
    <property type="match status" value="1"/>
</dbReference>
<proteinExistence type="inferred from homology"/>
<dbReference type="InterPro" id="IPR039670">
    <property type="entry name" value="NPC2-like"/>
</dbReference>
<dbReference type="Proteomes" id="UP000327044">
    <property type="component" value="Unassembled WGS sequence"/>
</dbReference>
<keyword evidence="4" id="KW-0813">Transport</keyword>
<evidence type="ECO:0000313" key="9">
    <source>
        <dbReference type="EMBL" id="KAB0790408.1"/>
    </source>
</evidence>
<sequence>MSFQVFFIFAALVFGVFADTPYTTCTTQLNGATINHFQVNDCTTSPCQVKRGSTITLSLDIAARVNIGLNTQPSVTVAVIISGTPFPVYQSTLCSITTCPILAGTTRVIVASQTLPSTATPGTYTVRLSVVDNSQTILCAQFVLSVTL</sequence>
<dbReference type="AlphaFoldDB" id="A0A5N3ZZF5"/>
<keyword evidence="5 7" id="KW-0732">Signal</keyword>
<comment type="caution">
    <text evidence="9">The sequence shown here is derived from an EMBL/GenBank/DDBJ whole genome shotgun (WGS) entry which is preliminary data.</text>
</comment>
<feature type="domain" description="MD-2-related lipid-recognition" evidence="8">
    <location>
        <begin position="22"/>
        <end position="144"/>
    </location>
</feature>
<evidence type="ECO:0000256" key="1">
    <source>
        <dbReference type="ARBA" id="ARBA00002053"/>
    </source>
</evidence>
<comment type="similarity">
    <text evidence="2">Belongs to the NPC2 family.</text>
</comment>
<dbReference type="PANTHER" id="PTHR11306:SF0">
    <property type="entry name" value="PHOSPHATIDYLGLYCEROL_PHOSPHATIDYLINOSITOL TRANSFER PROTEIN"/>
    <property type="match status" value="1"/>
</dbReference>
<dbReference type="SUPFAM" id="SSF81296">
    <property type="entry name" value="E set domains"/>
    <property type="match status" value="1"/>
</dbReference>
<evidence type="ECO:0000256" key="2">
    <source>
        <dbReference type="ARBA" id="ARBA00006370"/>
    </source>
</evidence>
<comment type="subunit">
    <text evidence="3">Monomer.</text>
</comment>
<evidence type="ECO:0000256" key="4">
    <source>
        <dbReference type="ARBA" id="ARBA00022448"/>
    </source>
</evidence>
<dbReference type="EMBL" id="VVIM01001371">
    <property type="protein sequence ID" value="KAB0790408.1"/>
    <property type="molecule type" value="Genomic_DNA"/>
</dbReference>
<evidence type="ECO:0000256" key="3">
    <source>
        <dbReference type="ARBA" id="ARBA00011245"/>
    </source>
</evidence>
<name>A0A5N3ZZF5_PHOPY</name>
<feature type="chain" id="PRO_5024373817" description="MD-2-related lipid-recognition domain-containing protein" evidence="7">
    <location>
        <begin position="19"/>
        <end position="148"/>
    </location>
</feature>
<dbReference type="Pfam" id="PF02221">
    <property type="entry name" value="E1_DerP2_DerF2"/>
    <property type="match status" value="1"/>
</dbReference>
<evidence type="ECO:0000256" key="6">
    <source>
        <dbReference type="ARBA" id="ARBA00023055"/>
    </source>
</evidence>
<keyword evidence="10" id="KW-1185">Reference proteome</keyword>
<dbReference type="Gene3D" id="2.60.40.770">
    <property type="match status" value="1"/>
</dbReference>
<protein>
    <recommendedName>
        <fullName evidence="8">MD-2-related lipid-recognition domain-containing protein</fullName>
    </recommendedName>
</protein>
<evidence type="ECO:0000256" key="7">
    <source>
        <dbReference type="SAM" id="SignalP"/>
    </source>
</evidence>
<dbReference type="InterPro" id="IPR003172">
    <property type="entry name" value="ML_dom"/>
</dbReference>
<dbReference type="GO" id="GO:0032934">
    <property type="term" value="F:sterol binding"/>
    <property type="evidence" value="ECO:0007669"/>
    <property type="project" value="InterPro"/>
</dbReference>
<dbReference type="InParanoid" id="A0A5N3ZZF5"/>
<evidence type="ECO:0000313" key="10">
    <source>
        <dbReference type="Proteomes" id="UP000327044"/>
    </source>
</evidence>
<accession>A0A5N3ZZF5</accession>
<dbReference type="PANTHER" id="PTHR11306">
    <property type="entry name" value="NIEMANN PICK TYPE C2 PROTEIN NPC2-RELATED"/>
    <property type="match status" value="1"/>
</dbReference>
<comment type="function">
    <text evidence="1">Catalyzes the intermembrane transfer of phosphatidylglycerol and phosphatidylinositol.</text>
</comment>
<evidence type="ECO:0000256" key="5">
    <source>
        <dbReference type="ARBA" id="ARBA00022729"/>
    </source>
</evidence>
<feature type="signal peptide" evidence="7">
    <location>
        <begin position="1"/>
        <end position="18"/>
    </location>
</feature>
<dbReference type="OrthoDB" id="6489092at2759"/>
<dbReference type="InterPro" id="IPR014756">
    <property type="entry name" value="Ig_E-set"/>
</dbReference>
<keyword evidence="6" id="KW-0445">Lipid transport</keyword>